<comment type="similarity">
    <text evidence="2">Belongs to the transketolase family.</text>
</comment>
<sequence length="316" mass="34156">MGENIAIRDAYGAALKELGEQNEKIVGLEADVASSTKSGIFGKAFPERYFNVGISELDMVSMSAGFAREGLIPYVNTFAVFLTTRGADPIQSLIAYDKLNVKLCGTYCGLSDSYDGASHQAITDLAFVRAIPNMTVITVADAVETKKAVFAIAEHQGPVYLRLSRAAAPVFYPEDMKFEIGRGIKVREGGDVTIITTGTVLHKALAAAELLEEKGIRARVVDMHTIKPIDEELIIECARETGAIVTVEEHSVCGGLGSAVAEVLAEHMPVPMTRIGATDFAESGDYEQLLVKYGYGPESIAEKCEKVMKRKQVQKK</sequence>
<accession>A0A412ZF93</accession>
<organism evidence="5 6">
    <name type="scientific">Enterocloster bolteae</name>
    <dbReference type="NCBI Taxonomy" id="208479"/>
    <lineage>
        <taxon>Bacteria</taxon>
        <taxon>Bacillati</taxon>
        <taxon>Bacillota</taxon>
        <taxon>Clostridia</taxon>
        <taxon>Lachnospirales</taxon>
        <taxon>Lachnospiraceae</taxon>
        <taxon>Enterocloster</taxon>
    </lineage>
</organism>
<keyword evidence="3" id="KW-0786">Thiamine pyrophosphate</keyword>
<evidence type="ECO:0000259" key="4">
    <source>
        <dbReference type="SMART" id="SM00861"/>
    </source>
</evidence>
<dbReference type="SUPFAM" id="SSF52518">
    <property type="entry name" value="Thiamin diphosphate-binding fold (THDP-binding)"/>
    <property type="match status" value="1"/>
</dbReference>
<dbReference type="AlphaFoldDB" id="A0A412ZF93"/>
<dbReference type="Pfam" id="PF02779">
    <property type="entry name" value="Transket_pyr"/>
    <property type="match status" value="1"/>
</dbReference>
<dbReference type="Proteomes" id="UP000284543">
    <property type="component" value="Unassembled WGS sequence"/>
</dbReference>
<dbReference type="InterPro" id="IPR009014">
    <property type="entry name" value="Transketo_C/PFOR_II"/>
</dbReference>
<protein>
    <submittedName>
        <fullName evidence="5">Transketolase family protein</fullName>
    </submittedName>
</protein>
<dbReference type="Gene3D" id="3.40.50.920">
    <property type="match status" value="1"/>
</dbReference>
<dbReference type="SMART" id="SM00861">
    <property type="entry name" value="Transket_pyr"/>
    <property type="match status" value="1"/>
</dbReference>
<evidence type="ECO:0000256" key="1">
    <source>
        <dbReference type="ARBA" id="ARBA00001964"/>
    </source>
</evidence>
<dbReference type="EMBL" id="QRZM01000001">
    <property type="protein sequence ID" value="RGV78859.1"/>
    <property type="molecule type" value="Genomic_DNA"/>
</dbReference>
<dbReference type="InterPro" id="IPR033248">
    <property type="entry name" value="Transketolase_C"/>
</dbReference>
<name>A0A412ZF93_9FIRM</name>
<feature type="domain" description="Transketolase-like pyrimidine-binding" evidence="4">
    <location>
        <begin position="5"/>
        <end position="170"/>
    </location>
</feature>
<reference evidence="5 6" key="1">
    <citation type="submission" date="2018-08" db="EMBL/GenBank/DDBJ databases">
        <title>A genome reference for cultivated species of the human gut microbiota.</title>
        <authorList>
            <person name="Zou Y."/>
            <person name="Xue W."/>
            <person name="Luo G."/>
        </authorList>
    </citation>
    <scope>NUCLEOTIDE SEQUENCE [LARGE SCALE GENOMIC DNA]</scope>
    <source>
        <strain evidence="5 6">AF14-18</strain>
    </source>
</reference>
<dbReference type="InterPro" id="IPR005475">
    <property type="entry name" value="Transketolase-like_Pyr-bd"/>
</dbReference>
<dbReference type="InterPro" id="IPR051157">
    <property type="entry name" value="PDH/Transketolase"/>
</dbReference>
<proteinExistence type="inferred from homology"/>
<evidence type="ECO:0000256" key="2">
    <source>
        <dbReference type="ARBA" id="ARBA00007131"/>
    </source>
</evidence>
<dbReference type="RefSeq" id="WP_118017515.1">
    <property type="nucleotide sequence ID" value="NZ_CAUHGS010000001.1"/>
</dbReference>
<gene>
    <name evidence="5" type="ORF">DWW02_03810</name>
</gene>
<dbReference type="InterPro" id="IPR029061">
    <property type="entry name" value="THDP-binding"/>
</dbReference>
<comment type="cofactor">
    <cofactor evidence="1">
        <name>thiamine diphosphate</name>
        <dbReference type="ChEBI" id="CHEBI:58937"/>
    </cofactor>
</comment>
<dbReference type="SUPFAM" id="SSF52922">
    <property type="entry name" value="TK C-terminal domain-like"/>
    <property type="match status" value="1"/>
</dbReference>
<dbReference type="PANTHER" id="PTHR43825:SF1">
    <property type="entry name" value="TRANSKETOLASE-LIKE PYRIMIDINE-BINDING DOMAIN-CONTAINING PROTEIN"/>
    <property type="match status" value="1"/>
</dbReference>
<evidence type="ECO:0000313" key="5">
    <source>
        <dbReference type="EMBL" id="RGV78859.1"/>
    </source>
</evidence>
<dbReference type="PANTHER" id="PTHR43825">
    <property type="entry name" value="PYRUVATE DEHYDROGENASE E1 COMPONENT"/>
    <property type="match status" value="1"/>
</dbReference>
<dbReference type="FunFam" id="3.40.50.970:FF:000129">
    <property type="entry name" value="Transketolase"/>
    <property type="match status" value="1"/>
</dbReference>
<dbReference type="Pfam" id="PF02780">
    <property type="entry name" value="Transketolase_C"/>
    <property type="match status" value="1"/>
</dbReference>
<dbReference type="CDD" id="cd07033">
    <property type="entry name" value="TPP_PYR_DXS_TK_like"/>
    <property type="match status" value="1"/>
</dbReference>
<evidence type="ECO:0000256" key="3">
    <source>
        <dbReference type="ARBA" id="ARBA00023052"/>
    </source>
</evidence>
<comment type="caution">
    <text evidence="5">The sequence shown here is derived from an EMBL/GenBank/DDBJ whole genome shotgun (WGS) entry which is preliminary data.</text>
</comment>
<dbReference type="Gene3D" id="3.40.50.970">
    <property type="match status" value="1"/>
</dbReference>
<evidence type="ECO:0000313" key="6">
    <source>
        <dbReference type="Proteomes" id="UP000284543"/>
    </source>
</evidence>